<evidence type="ECO:0000313" key="16">
    <source>
        <dbReference type="RefSeq" id="XP_027198274.1"/>
    </source>
</evidence>
<evidence type="ECO:0000256" key="4">
    <source>
        <dbReference type="ARBA" id="ARBA00022741"/>
    </source>
</evidence>
<dbReference type="RefSeq" id="XP_027198274.1">
    <property type="nucleotide sequence ID" value="XM_027342473.1"/>
</dbReference>
<dbReference type="PANTHER" id="PTHR24221">
    <property type="entry name" value="ATP-BINDING CASSETTE SUB-FAMILY B"/>
    <property type="match status" value="1"/>
</dbReference>
<feature type="domain" description="ABC transmembrane type-1" evidence="13">
    <location>
        <begin position="172"/>
        <end position="467"/>
    </location>
</feature>
<dbReference type="InterPro" id="IPR017871">
    <property type="entry name" value="ABC_transporter-like_CS"/>
</dbReference>
<feature type="transmembrane region" description="Helical" evidence="11">
    <location>
        <begin position="212"/>
        <end position="230"/>
    </location>
</feature>
<dbReference type="Proteomes" id="UP000515146">
    <property type="component" value="Unplaced"/>
</dbReference>
<dbReference type="Pfam" id="PF00664">
    <property type="entry name" value="ABC_membrane"/>
    <property type="match status" value="1"/>
</dbReference>
<dbReference type="SUPFAM" id="SSF52540">
    <property type="entry name" value="P-loop containing nucleoside triphosphate hydrolases"/>
    <property type="match status" value="1"/>
</dbReference>
<dbReference type="PROSITE" id="PS00211">
    <property type="entry name" value="ABC_TRANSPORTER_1"/>
    <property type="match status" value="1"/>
</dbReference>
<keyword evidence="2" id="KW-0813">Transport</keyword>
<dbReference type="GO" id="GO:0005524">
    <property type="term" value="F:ATP binding"/>
    <property type="evidence" value="ECO:0007669"/>
    <property type="project" value="UniProtKB-KW"/>
</dbReference>
<proteinExistence type="predicted"/>
<organism evidence="14 16">
    <name type="scientific">Dermatophagoides pteronyssinus</name>
    <name type="common">European house dust mite</name>
    <dbReference type="NCBI Taxonomy" id="6956"/>
    <lineage>
        <taxon>Eukaryota</taxon>
        <taxon>Metazoa</taxon>
        <taxon>Ecdysozoa</taxon>
        <taxon>Arthropoda</taxon>
        <taxon>Chelicerata</taxon>
        <taxon>Arachnida</taxon>
        <taxon>Acari</taxon>
        <taxon>Acariformes</taxon>
        <taxon>Sarcoptiformes</taxon>
        <taxon>Astigmata</taxon>
        <taxon>Psoroptidia</taxon>
        <taxon>Analgoidea</taxon>
        <taxon>Pyroglyphidae</taxon>
        <taxon>Dermatophagoidinae</taxon>
        <taxon>Dermatophagoides</taxon>
    </lineage>
</organism>
<dbReference type="PANTHER" id="PTHR24221:SF402">
    <property type="entry name" value="IRON-SULFUR CLUSTERS TRANSPORTER ABCB7, MITOCHONDRIAL"/>
    <property type="match status" value="1"/>
</dbReference>
<keyword evidence="14" id="KW-1185">Reference proteome</keyword>
<feature type="transmembrane region" description="Helical" evidence="11">
    <location>
        <begin position="171"/>
        <end position="192"/>
    </location>
</feature>
<keyword evidence="3 11" id="KW-0812">Transmembrane</keyword>
<comment type="subcellular location">
    <subcellularLocation>
        <location evidence="1">Mitochondrion inner membrane</location>
        <topology evidence="1">Multi-pass membrane protein</topology>
    </subcellularLocation>
</comment>
<dbReference type="InterPro" id="IPR003439">
    <property type="entry name" value="ABC_transporter-like_ATP-bd"/>
</dbReference>
<evidence type="ECO:0000256" key="6">
    <source>
        <dbReference type="ARBA" id="ARBA00022989"/>
    </source>
</evidence>
<dbReference type="AlphaFoldDB" id="A0A6P6Y1T1"/>
<gene>
    <name evidence="15 16" type="primary">LOC113792566</name>
</gene>
<dbReference type="InterPro" id="IPR011527">
    <property type="entry name" value="ABC1_TM_dom"/>
</dbReference>
<dbReference type="GO" id="GO:0140359">
    <property type="term" value="F:ABC-type transporter activity"/>
    <property type="evidence" value="ECO:0007669"/>
    <property type="project" value="InterPro"/>
</dbReference>
<name>A0A6P6Y1T1_DERPT</name>
<dbReference type="Pfam" id="PF00005">
    <property type="entry name" value="ABC_tran"/>
    <property type="match status" value="1"/>
</dbReference>
<dbReference type="PROSITE" id="PS50893">
    <property type="entry name" value="ABC_TRANSPORTER_2"/>
    <property type="match status" value="1"/>
</dbReference>
<accession>A0A6P6Y1T1</accession>
<dbReference type="SMART" id="SM00382">
    <property type="entry name" value="AAA"/>
    <property type="match status" value="1"/>
</dbReference>
<evidence type="ECO:0000256" key="5">
    <source>
        <dbReference type="ARBA" id="ARBA00022840"/>
    </source>
</evidence>
<keyword evidence="6 11" id="KW-1133">Transmembrane helix</keyword>
<evidence type="ECO:0000256" key="9">
    <source>
        <dbReference type="ARBA" id="ARBA00042945"/>
    </source>
</evidence>
<evidence type="ECO:0000256" key="10">
    <source>
        <dbReference type="ARBA" id="ARBA00048046"/>
    </source>
</evidence>
<evidence type="ECO:0000256" key="1">
    <source>
        <dbReference type="ARBA" id="ARBA00004448"/>
    </source>
</evidence>
<keyword evidence="5" id="KW-0067">ATP-binding</keyword>
<feature type="domain" description="ABC transporter" evidence="12">
    <location>
        <begin position="503"/>
        <end position="737"/>
    </location>
</feature>
<keyword evidence="4" id="KW-0547">Nucleotide-binding</keyword>
<feature type="transmembrane region" description="Helical" evidence="11">
    <location>
        <begin position="291"/>
        <end position="318"/>
    </location>
</feature>
<evidence type="ECO:0000256" key="11">
    <source>
        <dbReference type="SAM" id="Phobius"/>
    </source>
</evidence>
<dbReference type="PROSITE" id="PS50929">
    <property type="entry name" value="ABC_TM1F"/>
    <property type="match status" value="1"/>
</dbReference>
<dbReference type="FunFam" id="3.40.50.300:FF:000186">
    <property type="entry name" value="ATP-binding cassette sub-family B member 7, mitochondrial"/>
    <property type="match status" value="1"/>
</dbReference>
<evidence type="ECO:0000313" key="15">
    <source>
        <dbReference type="RefSeq" id="XP_027198273.1"/>
    </source>
</evidence>
<dbReference type="CDD" id="cd18582">
    <property type="entry name" value="ABC_6TM_ATM1_ABCB7"/>
    <property type="match status" value="1"/>
</dbReference>
<dbReference type="RefSeq" id="XP_027198273.1">
    <property type="nucleotide sequence ID" value="XM_027342472.1"/>
</dbReference>
<evidence type="ECO:0000259" key="12">
    <source>
        <dbReference type="PROSITE" id="PS50893"/>
    </source>
</evidence>
<reference evidence="15 16" key="1">
    <citation type="submission" date="2025-04" db="UniProtKB">
        <authorList>
            <consortium name="RefSeq"/>
        </authorList>
    </citation>
    <scope>IDENTIFICATION</scope>
    <source>
        <strain evidence="15 16">Airmid</strain>
    </source>
</reference>
<dbReference type="GO" id="GO:0016887">
    <property type="term" value="F:ATP hydrolysis activity"/>
    <property type="evidence" value="ECO:0007669"/>
    <property type="project" value="InterPro"/>
</dbReference>
<evidence type="ECO:0000259" key="13">
    <source>
        <dbReference type="PROSITE" id="PS50929"/>
    </source>
</evidence>
<dbReference type="Gene3D" id="3.40.50.300">
    <property type="entry name" value="P-loop containing nucleotide triphosphate hydrolases"/>
    <property type="match status" value="1"/>
</dbReference>
<evidence type="ECO:0000256" key="7">
    <source>
        <dbReference type="ARBA" id="ARBA00023136"/>
    </source>
</evidence>
<evidence type="ECO:0000256" key="8">
    <source>
        <dbReference type="ARBA" id="ARBA00041016"/>
    </source>
</evidence>
<evidence type="ECO:0000256" key="3">
    <source>
        <dbReference type="ARBA" id="ARBA00022692"/>
    </source>
</evidence>
<sequence>MLTRLFLATNCRTVGGFSRSGRKFSHLTLNSTITSSSTFSDLSRFFIRHHNYLLLNHRQCYRLPLKLNHQLKNIFHTTAHHNQLNRSWGRWPNFQHSKQNSILSRSRTLNDDDLLSKNTFDQQQRRQWHPGHGTTEIQKFKVNGEVGGWQIVKQMLSYTWPKDRPDIRNRVIMALGLLVSAKAVSISVPFIFKHGIDHLNQHTGNMLAMTDPTNTVITTGVALMIAYGVARAGSSFFNEARNAVFAKVAHDSIRRVANQVFTHLHKMDLDFHLNRNTGALSKTIDRGTRGINFALSALVFNVFPTLLEVSLVSMLFYFKFGPEYVAVTLGCIATYALFTLTVTSWRTKIRIEMNKTENEAGARAVDSLINYETVKYFNNEKYESDEYQKLLKKYTDTSIRTTTSLAFLNFGQNAIFSASLATIMILATRGIVAGEMTVGDLVMVNGLLFQLSMPLNFLGSVYREIRQSLIDMQAMFSLLKLEPKVRNKPDAVPLIISPKNAFIKVEDVYFEYNQNSPILNGLSFEVPTGKKIALVGGSGSGKSTIVRLLYRFFDPQKGRVLINGRDIRDYDLESLRKAIAIVPQDTVLFNNSIYFNINYGNLNCTEQQVYQAAKMSHLHDSILRWKNGYQTNVGERGLKLSGGEKQRVAIARSILKNAPILAFDEATSSLDSITEQNIMNAIKIAAENRTSVFIAHRLSTVVDADTIYVMENGSVKESGDHYSLVVKPGSLYASLWEKQHFHDREIFQQQQQQQQRDANLSESDI</sequence>
<dbReference type="KEGG" id="dpte:113792566"/>
<dbReference type="Gene3D" id="1.20.1560.10">
    <property type="entry name" value="ABC transporter type 1, transmembrane domain"/>
    <property type="match status" value="1"/>
</dbReference>
<dbReference type="InterPro" id="IPR027417">
    <property type="entry name" value="P-loop_NTPase"/>
</dbReference>
<dbReference type="GO" id="GO:0006879">
    <property type="term" value="P:intracellular iron ion homeostasis"/>
    <property type="evidence" value="ECO:0007669"/>
    <property type="project" value="TreeGrafter"/>
</dbReference>
<comment type="catalytic activity">
    <reaction evidence="10">
        <text>(glutathione)4[2Fe(III)-2S] cluster(in) + ATP + H2O = (glutathione)4[2Fe(III)-2S] cluster(out) + ADP + phosphate + H(+)</text>
        <dbReference type="Rhea" id="RHEA:67028"/>
        <dbReference type="ChEBI" id="CHEBI:15377"/>
        <dbReference type="ChEBI" id="CHEBI:15378"/>
        <dbReference type="ChEBI" id="CHEBI:30616"/>
        <dbReference type="ChEBI" id="CHEBI:43474"/>
        <dbReference type="ChEBI" id="CHEBI:167627"/>
        <dbReference type="ChEBI" id="CHEBI:456216"/>
    </reaction>
    <physiologicalReaction direction="left-to-right" evidence="10">
        <dbReference type="Rhea" id="RHEA:67029"/>
    </physiologicalReaction>
</comment>
<dbReference type="InterPro" id="IPR003593">
    <property type="entry name" value="AAA+_ATPase"/>
</dbReference>
<dbReference type="GO" id="GO:0005743">
    <property type="term" value="C:mitochondrial inner membrane"/>
    <property type="evidence" value="ECO:0007669"/>
    <property type="project" value="UniProtKB-SubCell"/>
</dbReference>
<dbReference type="InterPro" id="IPR036640">
    <property type="entry name" value="ABC1_TM_sf"/>
</dbReference>
<dbReference type="OMA" id="VFHIIPI"/>
<dbReference type="FunFam" id="1.20.1560.10:FF:000004">
    <property type="entry name" value="ATP-binding cassette sub-family B member 7"/>
    <property type="match status" value="1"/>
</dbReference>
<dbReference type="InterPro" id="IPR039421">
    <property type="entry name" value="Type_1_exporter"/>
</dbReference>
<dbReference type="OrthoDB" id="6500128at2759"/>
<dbReference type="SUPFAM" id="SSF90123">
    <property type="entry name" value="ABC transporter transmembrane region"/>
    <property type="match status" value="1"/>
</dbReference>
<keyword evidence="7 11" id="KW-0472">Membrane</keyword>
<protein>
    <recommendedName>
        <fullName evidence="8">Iron-sulfur clusters transporter ABCB7, mitochondrial</fullName>
    </recommendedName>
    <alternativeName>
        <fullName evidence="9">ATP-binding cassette sub-family B member 7, mitochondrial</fullName>
    </alternativeName>
</protein>
<feature type="transmembrane region" description="Helical" evidence="11">
    <location>
        <begin position="414"/>
        <end position="432"/>
    </location>
</feature>
<evidence type="ECO:0000256" key="2">
    <source>
        <dbReference type="ARBA" id="ARBA00022448"/>
    </source>
</evidence>
<evidence type="ECO:0000313" key="14">
    <source>
        <dbReference type="Proteomes" id="UP000515146"/>
    </source>
</evidence>
<feature type="transmembrane region" description="Helical" evidence="11">
    <location>
        <begin position="324"/>
        <end position="345"/>
    </location>
</feature>